<evidence type="ECO:0000256" key="1">
    <source>
        <dbReference type="ARBA" id="ARBA00022552"/>
    </source>
</evidence>
<comment type="function">
    <text evidence="6">Specifically methylates the pseudouridine at position 1915 (m3Psi1915) in 23S rRNA.</text>
</comment>
<dbReference type="Pfam" id="PF02590">
    <property type="entry name" value="SPOUT_MTase"/>
    <property type="match status" value="1"/>
</dbReference>
<comment type="similarity">
    <text evidence="5 6">Belongs to the RNA methyltransferase RlmH family.</text>
</comment>
<dbReference type="NCBIfam" id="NF000986">
    <property type="entry name" value="PRK00103.1-4"/>
    <property type="match status" value="1"/>
</dbReference>
<protein>
    <recommendedName>
        <fullName evidence="6">Ribosomal RNA large subunit methyltransferase H</fullName>
        <ecNumber evidence="6">2.1.1.177</ecNumber>
    </recommendedName>
    <alternativeName>
        <fullName evidence="6">23S rRNA (pseudouridine1915-N3)-methyltransferase</fullName>
    </alternativeName>
    <alternativeName>
        <fullName evidence="6">23S rRNA m3Psi1915 methyltransferase</fullName>
    </alternativeName>
    <alternativeName>
        <fullName evidence="6">rRNA (pseudouridine-N3-)-methyltransferase RlmH</fullName>
    </alternativeName>
</protein>
<dbReference type="GO" id="GO:0070038">
    <property type="term" value="F:rRNA (pseudouridine-N3-)-methyltransferase activity"/>
    <property type="evidence" value="ECO:0007669"/>
    <property type="project" value="UniProtKB-UniRule"/>
</dbReference>
<feature type="binding site" evidence="6">
    <location>
        <position position="90"/>
    </location>
    <ligand>
        <name>S-adenosyl-L-methionine</name>
        <dbReference type="ChEBI" id="CHEBI:59789"/>
    </ligand>
</feature>
<evidence type="ECO:0000256" key="6">
    <source>
        <dbReference type="HAMAP-Rule" id="MF_00658"/>
    </source>
</evidence>
<dbReference type="EMBL" id="FOSP01000008">
    <property type="protein sequence ID" value="SFK52633.1"/>
    <property type="molecule type" value="Genomic_DNA"/>
</dbReference>
<proteinExistence type="inferred from homology"/>
<comment type="catalytic activity">
    <reaction evidence="6">
        <text>pseudouridine(1915) in 23S rRNA + S-adenosyl-L-methionine = N(3)-methylpseudouridine(1915) in 23S rRNA + S-adenosyl-L-homocysteine + H(+)</text>
        <dbReference type="Rhea" id="RHEA:42752"/>
        <dbReference type="Rhea" id="RHEA-COMP:10221"/>
        <dbReference type="Rhea" id="RHEA-COMP:10222"/>
        <dbReference type="ChEBI" id="CHEBI:15378"/>
        <dbReference type="ChEBI" id="CHEBI:57856"/>
        <dbReference type="ChEBI" id="CHEBI:59789"/>
        <dbReference type="ChEBI" id="CHEBI:65314"/>
        <dbReference type="ChEBI" id="CHEBI:74486"/>
        <dbReference type="EC" id="2.1.1.177"/>
    </reaction>
</comment>
<evidence type="ECO:0000256" key="4">
    <source>
        <dbReference type="ARBA" id="ARBA00022691"/>
    </source>
</evidence>
<dbReference type="CDD" id="cd18081">
    <property type="entry name" value="RlmH-like"/>
    <property type="match status" value="1"/>
</dbReference>
<dbReference type="Gene3D" id="3.40.1280.10">
    <property type="match status" value="1"/>
</dbReference>
<dbReference type="SUPFAM" id="SSF75217">
    <property type="entry name" value="alpha/beta knot"/>
    <property type="match status" value="1"/>
</dbReference>
<dbReference type="PANTHER" id="PTHR33603">
    <property type="entry name" value="METHYLTRANSFERASE"/>
    <property type="match status" value="1"/>
</dbReference>
<name>A0A1I4A8J2_9PROT</name>
<dbReference type="HAMAP" id="MF_00658">
    <property type="entry name" value="23SrRNA_methyltr_H"/>
    <property type="match status" value="1"/>
</dbReference>
<accession>A0A1I4A8J2</accession>
<feature type="binding site" evidence="6">
    <location>
        <position position="121"/>
    </location>
    <ligand>
        <name>S-adenosyl-L-methionine</name>
        <dbReference type="ChEBI" id="CHEBI:59789"/>
    </ligand>
</feature>
<dbReference type="GO" id="GO:0005737">
    <property type="term" value="C:cytoplasm"/>
    <property type="evidence" value="ECO:0007669"/>
    <property type="project" value="UniProtKB-SubCell"/>
</dbReference>
<keyword evidence="8" id="KW-1185">Reference proteome</keyword>
<evidence type="ECO:0000313" key="7">
    <source>
        <dbReference type="EMBL" id="SFK52633.1"/>
    </source>
</evidence>
<evidence type="ECO:0000256" key="2">
    <source>
        <dbReference type="ARBA" id="ARBA00022603"/>
    </source>
</evidence>
<dbReference type="Proteomes" id="UP000199533">
    <property type="component" value="Unassembled WGS sequence"/>
</dbReference>
<organism evidence="7 8">
    <name type="scientific">Nitrosomonas aestuarii</name>
    <dbReference type="NCBI Taxonomy" id="52441"/>
    <lineage>
        <taxon>Bacteria</taxon>
        <taxon>Pseudomonadati</taxon>
        <taxon>Pseudomonadota</taxon>
        <taxon>Betaproteobacteria</taxon>
        <taxon>Nitrosomonadales</taxon>
        <taxon>Nitrosomonadaceae</taxon>
        <taxon>Nitrosomonas</taxon>
    </lineage>
</organism>
<dbReference type="STRING" id="52441.SAMN05216302_100874"/>
<dbReference type="PANTHER" id="PTHR33603:SF1">
    <property type="entry name" value="RIBOSOMAL RNA LARGE SUBUNIT METHYLTRANSFERASE H"/>
    <property type="match status" value="1"/>
</dbReference>
<sequence>MQSRDIAEKYSFSKWLKMKFYILAVANKLPNWINTAFTEYAKRLSQEVTIHLIEVKPEKRTSNKSTEQILYAEYHRIKAAIPTGCRLIMLDEHGAQWTTAQLAHTITNWMQEGRNTVFIIGGADGLHNEIKSSVHGTFSLSKLTFPHGLVRVILSEQLYRAVTLIRNHPYHRI</sequence>
<dbReference type="EC" id="2.1.1.177" evidence="6"/>
<reference evidence="8" key="1">
    <citation type="submission" date="2016-10" db="EMBL/GenBank/DDBJ databases">
        <authorList>
            <person name="Varghese N."/>
            <person name="Submissions S."/>
        </authorList>
    </citation>
    <scope>NUCLEOTIDE SEQUENCE [LARGE SCALE GENOMIC DNA]</scope>
    <source>
        <strain evidence="8">Nm69</strain>
    </source>
</reference>
<evidence type="ECO:0000256" key="3">
    <source>
        <dbReference type="ARBA" id="ARBA00022679"/>
    </source>
</evidence>
<keyword evidence="3 6" id="KW-0808">Transferase</keyword>
<keyword evidence="6" id="KW-0963">Cytoplasm</keyword>
<keyword evidence="1 6" id="KW-0698">rRNA processing</keyword>
<dbReference type="NCBIfam" id="TIGR00246">
    <property type="entry name" value="tRNA_RlmH_YbeA"/>
    <property type="match status" value="1"/>
</dbReference>
<dbReference type="InterPro" id="IPR029028">
    <property type="entry name" value="Alpha/beta_knot_MTases"/>
</dbReference>
<dbReference type="AlphaFoldDB" id="A0A1I4A8J2"/>
<keyword evidence="2 6" id="KW-0489">Methyltransferase</keyword>
<keyword evidence="4 6" id="KW-0949">S-adenosyl-L-methionine</keyword>
<comment type="subunit">
    <text evidence="6">Homodimer.</text>
</comment>
<gene>
    <name evidence="6" type="primary">rlmH</name>
    <name evidence="7" type="ORF">SAMN05216302_100874</name>
</gene>
<feature type="binding site" evidence="6">
    <location>
        <begin position="140"/>
        <end position="145"/>
    </location>
    <ligand>
        <name>S-adenosyl-L-methionine</name>
        <dbReference type="ChEBI" id="CHEBI:59789"/>
    </ligand>
</feature>
<dbReference type="InterPro" id="IPR029026">
    <property type="entry name" value="tRNA_m1G_MTases_N"/>
</dbReference>
<comment type="subcellular location">
    <subcellularLocation>
        <location evidence="6">Cytoplasm</location>
    </subcellularLocation>
</comment>
<dbReference type="PIRSF" id="PIRSF004505">
    <property type="entry name" value="MT_bac"/>
    <property type="match status" value="1"/>
</dbReference>
<dbReference type="InterPro" id="IPR003742">
    <property type="entry name" value="RlmH-like"/>
</dbReference>
<evidence type="ECO:0000313" key="8">
    <source>
        <dbReference type="Proteomes" id="UP000199533"/>
    </source>
</evidence>
<dbReference type="RefSeq" id="WP_342028525.1">
    <property type="nucleotide sequence ID" value="NZ_FOSP01000008.1"/>
</dbReference>
<evidence type="ECO:0000256" key="5">
    <source>
        <dbReference type="ARBA" id="ARBA00038303"/>
    </source>
</evidence>